<reference evidence="1" key="1">
    <citation type="submission" date="2015-04" db="EMBL/GenBank/DDBJ databases">
        <title>The genome sequence of the plant pathogenic Rhizarian Plasmodiophora brassicae reveals insights in its biotrophic life cycle and the origin of chitin synthesis.</title>
        <authorList>
            <person name="Schwelm A."/>
            <person name="Fogelqvist J."/>
            <person name="Knaust A."/>
            <person name="Julke S."/>
            <person name="Lilja T."/>
            <person name="Dhandapani V."/>
            <person name="Bonilla-Rosso G."/>
            <person name="Karlsson M."/>
            <person name="Shevchenko A."/>
            <person name="Choi S.R."/>
            <person name="Kim H.G."/>
            <person name="Park J.Y."/>
            <person name="Lim Y.P."/>
            <person name="Ludwig-Muller J."/>
            <person name="Dixelius C."/>
        </authorList>
    </citation>
    <scope>NUCLEOTIDE SEQUENCE</scope>
    <source>
        <tissue evidence="1">Potato root galls</tissue>
    </source>
</reference>
<dbReference type="EMBL" id="HACM01012120">
    <property type="protein sequence ID" value="CRZ12562.1"/>
    <property type="molecule type" value="Transcribed_RNA"/>
</dbReference>
<name>A0A0H5RG73_9EUKA</name>
<accession>A0A0H5RG73</accession>
<dbReference type="AlphaFoldDB" id="A0A0H5RG73"/>
<evidence type="ECO:0000313" key="1">
    <source>
        <dbReference type="EMBL" id="CRZ12562.1"/>
    </source>
</evidence>
<sequence length="103" mass="12135">MRLYSVDQVSLSGLNFQLQLQLQECWDIACKRRRVNMLLVFVRFGSKMLRTEAHQAIDRKCRTMRWFHSGDVCPGIWGSGFNLRISHYQILGAEKERFNIKIS</sequence>
<organism evidence="1">
    <name type="scientific">Spongospora subterranea</name>
    <dbReference type="NCBI Taxonomy" id="70186"/>
    <lineage>
        <taxon>Eukaryota</taxon>
        <taxon>Sar</taxon>
        <taxon>Rhizaria</taxon>
        <taxon>Endomyxa</taxon>
        <taxon>Phytomyxea</taxon>
        <taxon>Plasmodiophorida</taxon>
        <taxon>Plasmodiophoridae</taxon>
        <taxon>Spongospora</taxon>
    </lineage>
</organism>
<protein>
    <submittedName>
        <fullName evidence="1">Uncharacterized protein</fullName>
    </submittedName>
</protein>
<proteinExistence type="predicted"/>